<dbReference type="SUPFAM" id="SSF88874">
    <property type="entry name" value="Receptor-binding domain of short tail fibre protein gp12"/>
    <property type="match status" value="1"/>
</dbReference>
<evidence type="ECO:0000313" key="3">
    <source>
        <dbReference type="Proteomes" id="UP000606044"/>
    </source>
</evidence>
<dbReference type="InterPro" id="IPR037053">
    <property type="entry name" value="Phage_tail_collar_dom_sf"/>
</dbReference>
<dbReference type="RefSeq" id="WP_188579369.1">
    <property type="nucleotide sequence ID" value="NZ_BMCT01000003.1"/>
</dbReference>
<protein>
    <submittedName>
        <fullName evidence="2">Microcystin dependent MdpB family protein</fullName>
    </submittedName>
</protein>
<sequence>MSNAYCGEIRPTSFTFAPEGWHICDGSLLSIGTYQVLYSLIGTAFGGNGVSTFALPDLRGRLPVDMGQRPNNPAYAHATSGGNSLVALQTKHLPPHTHAISATTEPAISTVPGPSAMLATTNATIHTYNDLTKPGTGDAAFSPLSIDGAGAGAAHENIMPCMPMTYIICLGGIYPDFG</sequence>
<reference evidence="2" key="1">
    <citation type="journal article" date="2014" name="Int. J. Syst. Evol. Microbiol.">
        <title>Complete genome sequence of Corynebacterium casei LMG S-19264T (=DSM 44701T), isolated from a smear-ripened cheese.</title>
        <authorList>
            <consortium name="US DOE Joint Genome Institute (JGI-PGF)"/>
            <person name="Walter F."/>
            <person name="Albersmeier A."/>
            <person name="Kalinowski J."/>
            <person name="Ruckert C."/>
        </authorList>
    </citation>
    <scope>NUCLEOTIDE SEQUENCE</scope>
    <source>
        <strain evidence="2">CCM 7897</strain>
    </source>
</reference>
<dbReference type="AlphaFoldDB" id="A0A917C208"/>
<dbReference type="EMBL" id="BMCT01000003">
    <property type="protein sequence ID" value="GGF66158.1"/>
    <property type="molecule type" value="Genomic_DNA"/>
</dbReference>
<organism evidence="2 3">
    <name type="scientific">Azorhizobium oxalatiphilum</name>
    <dbReference type="NCBI Taxonomy" id="980631"/>
    <lineage>
        <taxon>Bacteria</taxon>
        <taxon>Pseudomonadati</taxon>
        <taxon>Pseudomonadota</taxon>
        <taxon>Alphaproteobacteria</taxon>
        <taxon>Hyphomicrobiales</taxon>
        <taxon>Xanthobacteraceae</taxon>
        <taxon>Azorhizobium</taxon>
    </lineage>
</organism>
<dbReference type="Pfam" id="PF07484">
    <property type="entry name" value="Collar"/>
    <property type="match status" value="1"/>
</dbReference>
<feature type="domain" description="Phage tail collar" evidence="1">
    <location>
        <begin position="7"/>
        <end position="63"/>
    </location>
</feature>
<keyword evidence="3" id="KW-1185">Reference proteome</keyword>
<proteinExistence type="predicted"/>
<evidence type="ECO:0000259" key="1">
    <source>
        <dbReference type="Pfam" id="PF07484"/>
    </source>
</evidence>
<comment type="caution">
    <text evidence="2">The sequence shown here is derived from an EMBL/GenBank/DDBJ whole genome shotgun (WGS) entry which is preliminary data.</text>
</comment>
<reference evidence="2" key="2">
    <citation type="submission" date="2020-09" db="EMBL/GenBank/DDBJ databases">
        <authorList>
            <person name="Sun Q."/>
            <person name="Sedlacek I."/>
        </authorList>
    </citation>
    <scope>NUCLEOTIDE SEQUENCE</scope>
    <source>
        <strain evidence="2">CCM 7897</strain>
    </source>
</reference>
<dbReference type="Gene3D" id="3.90.1340.10">
    <property type="entry name" value="Phage tail collar domain"/>
    <property type="match status" value="1"/>
</dbReference>
<accession>A0A917C208</accession>
<evidence type="ECO:0000313" key="2">
    <source>
        <dbReference type="EMBL" id="GGF66158.1"/>
    </source>
</evidence>
<gene>
    <name evidence="2" type="ORF">GCM10007301_27280</name>
</gene>
<name>A0A917C208_9HYPH</name>
<dbReference type="InterPro" id="IPR011083">
    <property type="entry name" value="Phage_tail_collar_dom"/>
</dbReference>
<dbReference type="Proteomes" id="UP000606044">
    <property type="component" value="Unassembled WGS sequence"/>
</dbReference>